<organism evidence="1 2">
    <name type="scientific">Pocillopora meandrina</name>
    <dbReference type="NCBI Taxonomy" id="46732"/>
    <lineage>
        <taxon>Eukaryota</taxon>
        <taxon>Metazoa</taxon>
        <taxon>Cnidaria</taxon>
        <taxon>Anthozoa</taxon>
        <taxon>Hexacorallia</taxon>
        <taxon>Scleractinia</taxon>
        <taxon>Astrocoeniina</taxon>
        <taxon>Pocilloporidae</taxon>
        <taxon>Pocillopora</taxon>
    </lineage>
</organism>
<reference evidence="1 2" key="1">
    <citation type="submission" date="2022-05" db="EMBL/GenBank/DDBJ databases">
        <authorList>
            <consortium name="Genoscope - CEA"/>
            <person name="William W."/>
        </authorList>
    </citation>
    <scope>NUCLEOTIDE SEQUENCE [LARGE SCALE GENOMIC DNA]</scope>
</reference>
<proteinExistence type="predicted"/>
<keyword evidence="2" id="KW-1185">Reference proteome</keyword>
<protein>
    <submittedName>
        <fullName evidence="1">Uncharacterized protein</fullName>
    </submittedName>
</protein>
<evidence type="ECO:0000313" key="2">
    <source>
        <dbReference type="Proteomes" id="UP001159428"/>
    </source>
</evidence>
<dbReference type="Proteomes" id="UP001159428">
    <property type="component" value="Unassembled WGS sequence"/>
</dbReference>
<evidence type="ECO:0000313" key="1">
    <source>
        <dbReference type="EMBL" id="CAH3148040.1"/>
    </source>
</evidence>
<dbReference type="AlphaFoldDB" id="A0AAU9XJP7"/>
<sequence>MYVTNFCLSTDFNSAIMTASRKIGVLILMFSMSLLLTSVRANNCETELLHRCISRYRELVKEKPNNEQHCTRVQGVVDCFAENPSCQGQSINRFRLWILQEAMLEVKLKVCPRVNHEGLKDTSEKTGAAAGYMLVENLDQDDFFNSCAVQVHRTCSKKFLDLMKENQRICGDSVEWFACYKTKAIEINCNSPIIKQYSNFVEKVGIQLVSDALFANSCNAEL</sequence>
<accession>A0AAU9XJP7</accession>
<dbReference type="EMBL" id="CALNXJ010000044">
    <property type="protein sequence ID" value="CAH3148040.1"/>
    <property type="molecule type" value="Genomic_DNA"/>
</dbReference>
<comment type="caution">
    <text evidence="1">The sequence shown here is derived from an EMBL/GenBank/DDBJ whole genome shotgun (WGS) entry which is preliminary data.</text>
</comment>
<name>A0AAU9XJP7_9CNID</name>
<gene>
    <name evidence="1" type="ORF">PMEA_00023642</name>
</gene>